<dbReference type="PANTHER" id="PTHR31286:SF104">
    <property type="entry name" value="PEROXIDASE"/>
    <property type="match status" value="1"/>
</dbReference>
<keyword evidence="3" id="KW-1185">Reference proteome</keyword>
<protein>
    <submittedName>
        <fullName evidence="4">Uncharacterized protein LOC104240602</fullName>
    </submittedName>
</protein>
<feature type="domain" description="Reverse transcriptase Ty1/copia-type" evidence="1">
    <location>
        <begin position="2"/>
        <end position="64"/>
    </location>
</feature>
<dbReference type="InterPro" id="IPR040256">
    <property type="entry name" value="At4g02000-like"/>
</dbReference>
<dbReference type="Pfam" id="PF07727">
    <property type="entry name" value="RVT_2"/>
    <property type="match status" value="1"/>
</dbReference>
<reference evidence="3" key="1">
    <citation type="journal article" date="2013" name="Genome Biol.">
        <title>Reference genomes and transcriptomes of Nicotiana sylvestris and Nicotiana tomentosiformis.</title>
        <authorList>
            <person name="Sierro N."/>
            <person name="Battey J.N."/>
            <person name="Ouadi S."/>
            <person name="Bovet L."/>
            <person name="Goepfert S."/>
            <person name="Bakaher N."/>
            <person name="Peitsch M.C."/>
            <person name="Ivanov N.V."/>
        </authorList>
    </citation>
    <scope>NUCLEOTIDE SEQUENCE [LARGE SCALE GENOMIC DNA]</scope>
</reference>
<proteinExistence type="predicted"/>
<name>A0A1U7XP00_NICSY</name>
<dbReference type="OrthoDB" id="1300588at2759"/>
<feature type="domain" description="DUF4283" evidence="2">
    <location>
        <begin position="104"/>
        <end position="190"/>
    </location>
</feature>
<dbReference type="InterPro" id="IPR013103">
    <property type="entry name" value="RVT_2"/>
</dbReference>
<evidence type="ECO:0000259" key="1">
    <source>
        <dbReference type="Pfam" id="PF07727"/>
    </source>
</evidence>
<evidence type="ECO:0000313" key="4">
    <source>
        <dbReference type="RefSeq" id="XP_009793772.1"/>
    </source>
</evidence>
<dbReference type="PANTHER" id="PTHR31286">
    <property type="entry name" value="GLYCINE-RICH CELL WALL STRUCTURAL PROTEIN 1.8-LIKE"/>
    <property type="match status" value="1"/>
</dbReference>
<evidence type="ECO:0000259" key="2">
    <source>
        <dbReference type="Pfam" id="PF14111"/>
    </source>
</evidence>
<accession>A0A1U7XP00</accession>
<dbReference type="AlphaFoldDB" id="A0A1U7XP00"/>
<gene>
    <name evidence="4" type="primary">LOC104240602</name>
</gene>
<evidence type="ECO:0000313" key="3">
    <source>
        <dbReference type="Proteomes" id="UP000189701"/>
    </source>
</evidence>
<dbReference type="eggNOG" id="KOG0017">
    <property type="taxonomic scope" value="Eukaryota"/>
</dbReference>
<dbReference type="RefSeq" id="XP_009793772.1">
    <property type="nucleotide sequence ID" value="XM_009795470.1"/>
</dbReference>
<dbReference type="InterPro" id="IPR025558">
    <property type="entry name" value="DUF4283"/>
</dbReference>
<sequence>MNPSPGYKYSSANQVCRLKKSLYGLKQAPRSWFENFLTTILGAGFTQSISDYSLFLYRSSSASLINNQTAGQVTKTTLKPSEVVHGIPTLLFTMEEREDFAREEGLHQAIIVKVSPNAPDLQDLRTILPKLFGVKGQCLIGLLAQRQLLIRLDHYDDFVICLTRSVTYFTSKEKEHQVRVFPWTIRCNPKEETHMAAVWISFPSLPPELFARRALMSIAATVGKPIAIDKATQLRSRPSTARVKVILDILEKHPEQIRLKYVDEGTGKIVEQLQQVTYDNLPLYCNHCKHQGHDESNCRILLGKNE</sequence>
<dbReference type="Proteomes" id="UP000189701">
    <property type="component" value="Unplaced"/>
</dbReference>
<reference evidence="4" key="2">
    <citation type="submission" date="2025-08" db="UniProtKB">
        <authorList>
            <consortium name="RefSeq"/>
        </authorList>
    </citation>
    <scope>IDENTIFICATION</scope>
    <source>
        <tissue evidence="4">Leaf</tissue>
    </source>
</reference>
<dbReference type="Pfam" id="PF14111">
    <property type="entry name" value="DUF4283"/>
    <property type="match status" value="1"/>
</dbReference>
<organism evidence="3 4">
    <name type="scientific">Nicotiana sylvestris</name>
    <name type="common">Wood tobacco</name>
    <name type="synonym">South American tobacco</name>
    <dbReference type="NCBI Taxonomy" id="4096"/>
    <lineage>
        <taxon>Eukaryota</taxon>
        <taxon>Viridiplantae</taxon>
        <taxon>Streptophyta</taxon>
        <taxon>Embryophyta</taxon>
        <taxon>Tracheophyta</taxon>
        <taxon>Spermatophyta</taxon>
        <taxon>Magnoliopsida</taxon>
        <taxon>eudicotyledons</taxon>
        <taxon>Gunneridae</taxon>
        <taxon>Pentapetalae</taxon>
        <taxon>asterids</taxon>
        <taxon>lamiids</taxon>
        <taxon>Solanales</taxon>
        <taxon>Solanaceae</taxon>
        <taxon>Nicotianoideae</taxon>
        <taxon>Nicotianeae</taxon>
        <taxon>Nicotiana</taxon>
    </lineage>
</organism>